<feature type="region of interest" description="Disordered" evidence="1">
    <location>
        <begin position="81"/>
        <end position="105"/>
    </location>
</feature>
<dbReference type="Proteomes" id="UP000201566">
    <property type="component" value="Segment"/>
</dbReference>
<evidence type="ECO:0000313" key="2">
    <source>
        <dbReference type="EMBL" id="ATE82544.1"/>
    </source>
</evidence>
<organism evidence="2 3">
    <name type="scientific">Pandoravirus dulcis</name>
    <dbReference type="NCBI Taxonomy" id="1349409"/>
    <lineage>
        <taxon>Viruses</taxon>
        <taxon>Pandoravirus</taxon>
    </lineage>
</organism>
<gene>
    <name evidence="2" type="ORF">pdul_cds_761</name>
</gene>
<reference evidence="2 3" key="1">
    <citation type="journal article" date="2013" name="Science">
        <title>Pandoraviruses: amoeba viruses with genomes up to 2.5 Mb reaching that of parasitic eukaryotes.</title>
        <authorList>
            <person name="Philippe N."/>
            <person name="Legendre M."/>
            <person name="Doutre G."/>
            <person name="Coute Y."/>
            <person name="Poirot O."/>
            <person name="Lescot M."/>
            <person name="Arslan D."/>
            <person name="Seltzer V."/>
            <person name="Bertaux L."/>
            <person name="Bruley C."/>
            <person name="Garin J."/>
            <person name="Claverie J.M."/>
            <person name="Abergel C."/>
        </authorList>
    </citation>
    <scope>NUCLEOTIDE SEQUENCE [LARGE SCALE GENOMIC DNA]</scope>
    <source>
        <strain evidence="2">Melbourne</strain>
    </source>
</reference>
<feature type="region of interest" description="Disordered" evidence="1">
    <location>
        <begin position="1"/>
        <end position="23"/>
    </location>
</feature>
<evidence type="ECO:0000313" key="3">
    <source>
        <dbReference type="Proteomes" id="UP000201566"/>
    </source>
</evidence>
<dbReference type="KEGG" id="vg:34567899"/>
<name>A0A291AU84_9VIRU</name>
<sequence>MTASPQRASSICFGPSRSTPRSARTIPFQRQEMNPKHTEPTRPTIPIEEYRTATRGDKGFVATPIDASARTRALIQALNDTGGITGTESPPAVTYPIDTSAQRPK</sequence>
<protein>
    <submittedName>
        <fullName evidence="2">Uncharacterized protein</fullName>
    </submittedName>
</protein>
<accession>A0A291AU84</accession>
<dbReference type="RefSeq" id="YP_009430253.1">
    <property type="nucleotide sequence ID" value="NC_021858.1"/>
</dbReference>
<evidence type="ECO:0000256" key="1">
    <source>
        <dbReference type="SAM" id="MobiDB-lite"/>
    </source>
</evidence>
<proteinExistence type="predicted"/>
<dbReference type="GeneID" id="34567899"/>
<dbReference type="EMBL" id="KC977570">
    <property type="protein sequence ID" value="ATE82544.1"/>
    <property type="molecule type" value="Genomic_DNA"/>
</dbReference>